<keyword evidence="1" id="KW-0812">Transmembrane</keyword>
<name>A0A4Z0D4Z4_9FIRM</name>
<feature type="transmembrane region" description="Helical" evidence="1">
    <location>
        <begin position="280"/>
        <end position="305"/>
    </location>
</feature>
<feature type="transmembrane region" description="Helical" evidence="1">
    <location>
        <begin position="245"/>
        <end position="268"/>
    </location>
</feature>
<feature type="transmembrane region" description="Helical" evidence="1">
    <location>
        <begin position="49"/>
        <end position="68"/>
    </location>
</feature>
<feature type="transmembrane region" description="Helical" evidence="1">
    <location>
        <begin position="13"/>
        <end position="37"/>
    </location>
</feature>
<evidence type="ECO:0000313" key="2">
    <source>
        <dbReference type="EMBL" id="TFZ39482.1"/>
    </source>
</evidence>
<feature type="transmembrane region" description="Helical" evidence="1">
    <location>
        <begin position="74"/>
        <end position="91"/>
    </location>
</feature>
<dbReference type="InterPro" id="IPR018710">
    <property type="entry name" value="DUF2232"/>
</dbReference>
<accession>A0A4Z0D4Z4</accession>
<proteinExistence type="predicted"/>
<reference evidence="2 3" key="1">
    <citation type="submission" date="2019-03" db="EMBL/GenBank/DDBJ databases">
        <title>Draft genome sequence data and analysis of a Fermenting Bacterium, Soehngenia longevitae strain 1933PT, isolated from petroleum reservoir in Azerbaijan.</title>
        <authorList>
            <person name="Grouzdev D.S."/>
            <person name="Bidzhieva S.K."/>
            <person name="Sokolova D.S."/>
            <person name="Tourova T.P."/>
            <person name="Poltaraus A.B."/>
            <person name="Nazina T.N."/>
        </authorList>
    </citation>
    <scope>NUCLEOTIDE SEQUENCE [LARGE SCALE GENOMIC DNA]</scope>
    <source>
        <strain evidence="2 3">1933P</strain>
    </source>
</reference>
<evidence type="ECO:0000256" key="1">
    <source>
        <dbReference type="SAM" id="Phobius"/>
    </source>
</evidence>
<feature type="transmembrane region" description="Helical" evidence="1">
    <location>
        <begin position="100"/>
        <end position="119"/>
    </location>
</feature>
<dbReference type="OrthoDB" id="1950201at2"/>
<dbReference type="RefSeq" id="WP_135271580.1">
    <property type="nucleotide sequence ID" value="NZ_SRIB01000012.1"/>
</dbReference>
<dbReference type="Proteomes" id="UP000298381">
    <property type="component" value="Unassembled WGS sequence"/>
</dbReference>
<protein>
    <submittedName>
        <fullName evidence="2">DUF2232 domain-containing protein</fullName>
    </submittedName>
</protein>
<dbReference type="Pfam" id="PF09991">
    <property type="entry name" value="DUF2232"/>
    <property type="match status" value="1"/>
</dbReference>
<comment type="caution">
    <text evidence="2">The sequence shown here is derived from an EMBL/GenBank/DDBJ whole genome shotgun (WGS) entry which is preliminary data.</text>
</comment>
<dbReference type="AlphaFoldDB" id="A0A4Z0D4Z4"/>
<dbReference type="PANTHER" id="PTHR41324">
    <property type="entry name" value="MEMBRANE PROTEIN-RELATED"/>
    <property type="match status" value="1"/>
</dbReference>
<organism evidence="2 3">
    <name type="scientific">Soehngenia longivitae</name>
    <dbReference type="NCBI Taxonomy" id="2562294"/>
    <lineage>
        <taxon>Bacteria</taxon>
        <taxon>Bacillati</taxon>
        <taxon>Bacillota</taxon>
        <taxon>Tissierellia</taxon>
        <taxon>Tissierellales</taxon>
        <taxon>Tissierellaceae</taxon>
        <taxon>Soehngenia</taxon>
    </lineage>
</organism>
<keyword evidence="1" id="KW-1133">Transmembrane helix</keyword>
<keyword evidence="3" id="KW-1185">Reference proteome</keyword>
<feature type="transmembrane region" description="Helical" evidence="1">
    <location>
        <begin position="169"/>
        <end position="192"/>
    </location>
</feature>
<feature type="transmembrane region" description="Helical" evidence="1">
    <location>
        <begin position="213"/>
        <end position="233"/>
    </location>
</feature>
<sequence length="316" mass="35874">MNNETQKKINIELILEIIIILLIAMLSRFAFGNLIFLIPAVACVFSIKYSFKESIISLIIALLVLILIDRFYGLMILIQILPMSIVFSYAIKLRKKPKDVILISSLVLFLCLLISLNALTAGSELDFTHQLKQFLDNQLATQIDILESMNLEQEVIENFKITQENVYNYILQILPSILIVYALAIGYINYNIAKYTLRKLGIGIREIAPFSRFSVPSNFGIGVFSVFILMLILRNIDGVTYDVLLINLTAVLGLIFILQGLSVVDFFLKKRKTKTFLRAILIVLIVLLAPLLTPITILGCIDMIFDLRKLKRPRKS</sequence>
<dbReference type="EMBL" id="SRIB01000012">
    <property type="protein sequence ID" value="TFZ39482.1"/>
    <property type="molecule type" value="Genomic_DNA"/>
</dbReference>
<keyword evidence="1" id="KW-0472">Membrane</keyword>
<dbReference type="PANTHER" id="PTHR41324:SF1">
    <property type="entry name" value="DUF2232 DOMAIN-CONTAINING PROTEIN"/>
    <property type="match status" value="1"/>
</dbReference>
<gene>
    <name evidence="2" type="ORF">E4100_08285</name>
</gene>
<evidence type="ECO:0000313" key="3">
    <source>
        <dbReference type="Proteomes" id="UP000298381"/>
    </source>
</evidence>